<evidence type="ECO:0000256" key="1">
    <source>
        <dbReference type="SAM" id="MobiDB-lite"/>
    </source>
</evidence>
<dbReference type="Pfam" id="PF17667">
    <property type="entry name" value="Pkinase_fungal"/>
    <property type="match status" value="1"/>
</dbReference>
<protein>
    <recommendedName>
        <fullName evidence="2">Fungal-type protein kinase domain-containing protein</fullName>
    </recommendedName>
</protein>
<dbReference type="Proteomes" id="UP001212997">
    <property type="component" value="Unassembled WGS sequence"/>
</dbReference>
<feature type="region of interest" description="Disordered" evidence="1">
    <location>
        <begin position="1"/>
        <end position="35"/>
    </location>
</feature>
<name>A0AAD5V637_9APHY</name>
<feature type="region of interest" description="Disordered" evidence="1">
    <location>
        <begin position="743"/>
        <end position="802"/>
    </location>
</feature>
<feature type="domain" description="Fungal-type protein kinase" evidence="2">
    <location>
        <begin position="378"/>
        <end position="635"/>
    </location>
</feature>
<evidence type="ECO:0000313" key="4">
    <source>
        <dbReference type="Proteomes" id="UP001212997"/>
    </source>
</evidence>
<accession>A0AAD5V637</accession>
<feature type="compositionally biased region" description="Basic and acidic residues" evidence="1">
    <location>
        <begin position="743"/>
        <end position="761"/>
    </location>
</feature>
<feature type="compositionally biased region" description="Basic and acidic residues" evidence="1">
    <location>
        <begin position="602"/>
        <end position="617"/>
    </location>
</feature>
<feature type="region of interest" description="Disordered" evidence="1">
    <location>
        <begin position="572"/>
        <end position="617"/>
    </location>
</feature>
<sequence>MSGPQGSKDATVDHPPSTPPPSARLATQRGDQLNSSSPLKYAAIEVTLRKDIERSSHAHAIPDPNFICDHLPSNVDHDIFEFDEQDELLNTIRDTTTISARLATALATLLTKWSSLSFAHIPEELRLALVYPYNFLEHQNNVPRDLPFAERDREDILVVPGPTTQYKQVPGRTDYREIPLTLAVSLVECKPRSQNGCAQTASYAYQLLQARLDMVGVYVLWARPENYQILWSDAAGVVASELFEWDNLSPLRQYVWSLYVPHESHTLLDPSITLQSHAPPLWCVRIDEDNVFENLERVFIGASWGRRTNVLAPASPPPESVVVIKEAFRDMSRYYCEENAIEKIHKNGTYPGVVRLLIPSEETAFFPDILTAPGGRSEGRIKIRFVMGSTGKALLAAESVLDLLMVFFDIVETHRGLVEKFNILHRDMSYYNILMYPRHDPRTSEEPLFEDPPMFIRQILAGEKDSQGIDRSSGLLIDFDNYASFKVEGEGEEAKRELTHRTGTPKFIARSAAERTIRGLASHQAYKPMPVLLEARARQLYKFAYGNEAYHAFTDKRGVTIHRVDMKDFNRSHQVPIPSTRDTEDSDVEDLDAPAKSVGDQDIEKGLKPQPSKREPFRHLPEHDVESLFWVLLYTLIQVNPVARSDVNQEYKEAYWKMLEAFENHRIDDATLWDTRDKVLRIPEENIREMLHPDLGVLSGMLFQMAEQIYPEYGHLPSAPNPVHLHEAMRRLLLEQIVKMEGKPIELQPGKENRRPPRPDPDIFTEAQLAKLQTQSGTSKRKREVGQLDRKDMPHHLEKRRR</sequence>
<evidence type="ECO:0000259" key="2">
    <source>
        <dbReference type="Pfam" id="PF17667"/>
    </source>
</evidence>
<comment type="caution">
    <text evidence="3">The sequence shown here is derived from an EMBL/GenBank/DDBJ whole genome shotgun (WGS) entry which is preliminary data.</text>
</comment>
<feature type="compositionally biased region" description="Basic and acidic residues" evidence="1">
    <location>
        <begin position="784"/>
        <end position="796"/>
    </location>
</feature>
<dbReference type="AlphaFoldDB" id="A0AAD5V637"/>
<gene>
    <name evidence="3" type="ORF">NLI96_g3846</name>
</gene>
<dbReference type="InterPro" id="IPR040976">
    <property type="entry name" value="Pkinase_fungal"/>
</dbReference>
<proteinExistence type="predicted"/>
<dbReference type="EMBL" id="JANAWD010000105">
    <property type="protein sequence ID" value="KAJ3486979.1"/>
    <property type="molecule type" value="Genomic_DNA"/>
</dbReference>
<organism evidence="3 4">
    <name type="scientific">Meripilus lineatus</name>
    <dbReference type="NCBI Taxonomy" id="2056292"/>
    <lineage>
        <taxon>Eukaryota</taxon>
        <taxon>Fungi</taxon>
        <taxon>Dikarya</taxon>
        <taxon>Basidiomycota</taxon>
        <taxon>Agaricomycotina</taxon>
        <taxon>Agaricomycetes</taxon>
        <taxon>Polyporales</taxon>
        <taxon>Meripilaceae</taxon>
        <taxon>Meripilus</taxon>
    </lineage>
</organism>
<reference evidence="3" key="1">
    <citation type="submission" date="2022-07" db="EMBL/GenBank/DDBJ databases">
        <title>Genome Sequence of Physisporinus lineatus.</title>
        <authorList>
            <person name="Buettner E."/>
        </authorList>
    </citation>
    <scope>NUCLEOTIDE SEQUENCE</scope>
    <source>
        <strain evidence="3">VT162</strain>
    </source>
</reference>
<evidence type="ECO:0000313" key="3">
    <source>
        <dbReference type="EMBL" id="KAJ3486979.1"/>
    </source>
</evidence>
<keyword evidence="4" id="KW-1185">Reference proteome</keyword>